<dbReference type="RefSeq" id="WP_234861461.1">
    <property type="nucleotide sequence ID" value="NZ_JAKEVZ010000007.1"/>
</dbReference>
<keyword evidence="2" id="KW-0805">Transcription regulation</keyword>
<dbReference type="EMBL" id="JAKEVZ010000007">
    <property type="protein sequence ID" value="MCF1751474.1"/>
    <property type="molecule type" value="Genomic_DNA"/>
</dbReference>
<dbReference type="InterPro" id="IPR039425">
    <property type="entry name" value="RNA_pol_sigma-70-like"/>
</dbReference>
<keyword evidence="4" id="KW-0804">Transcription</keyword>
<name>A0ABS9BW18_9BACT</name>
<evidence type="ECO:0000256" key="3">
    <source>
        <dbReference type="ARBA" id="ARBA00023082"/>
    </source>
</evidence>
<evidence type="ECO:0000259" key="5">
    <source>
        <dbReference type="Pfam" id="PF04542"/>
    </source>
</evidence>
<dbReference type="Pfam" id="PF04542">
    <property type="entry name" value="Sigma70_r2"/>
    <property type="match status" value="1"/>
</dbReference>
<dbReference type="SUPFAM" id="SSF88946">
    <property type="entry name" value="Sigma2 domain of RNA polymerase sigma factors"/>
    <property type="match status" value="1"/>
</dbReference>
<accession>A0ABS9BW18</accession>
<dbReference type="InterPro" id="IPR014284">
    <property type="entry name" value="RNA_pol_sigma-70_dom"/>
</dbReference>
<evidence type="ECO:0000256" key="4">
    <source>
        <dbReference type="ARBA" id="ARBA00023163"/>
    </source>
</evidence>
<dbReference type="InterPro" id="IPR036388">
    <property type="entry name" value="WH-like_DNA-bd_sf"/>
</dbReference>
<dbReference type="InterPro" id="IPR013249">
    <property type="entry name" value="RNA_pol_sigma70_r4_t2"/>
</dbReference>
<dbReference type="SUPFAM" id="SSF88659">
    <property type="entry name" value="Sigma3 and sigma4 domains of RNA polymerase sigma factors"/>
    <property type="match status" value="1"/>
</dbReference>
<dbReference type="CDD" id="cd06171">
    <property type="entry name" value="Sigma70_r4"/>
    <property type="match status" value="1"/>
</dbReference>
<organism evidence="7 8">
    <name type="scientific">Mariniradius sediminis</name>
    <dbReference type="NCBI Taxonomy" id="2909237"/>
    <lineage>
        <taxon>Bacteria</taxon>
        <taxon>Pseudomonadati</taxon>
        <taxon>Bacteroidota</taxon>
        <taxon>Cytophagia</taxon>
        <taxon>Cytophagales</taxon>
        <taxon>Cyclobacteriaceae</taxon>
        <taxon>Mariniradius</taxon>
    </lineage>
</organism>
<keyword evidence="3" id="KW-0731">Sigma factor</keyword>
<evidence type="ECO:0000259" key="6">
    <source>
        <dbReference type="Pfam" id="PF08281"/>
    </source>
</evidence>
<evidence type="ECO:0000256" key="2">
    <source>
        <dbReference type="ARBA" id="ARBA00023015"/>
    </source>
</evidence>
<comment type="similarity">
    <text evidence="1">Belongs to the sigma-70 factor family. ECF subfamily.</text>
</comment>
<dbReference type="NCBIfam" id="TIGR02937">
    <property type="entry name" value="sigma70-ECF"/>
    <property type="match status" value="1"/>
</dbReference>
<dbReference type="Proteomes" id="UP001201449">
    <property type="component" value="Unassembled WGS sequence"/>
</dbReference>
<sequence length="189" mass="22102">MLFRKTFTTETDIVQACLRGERKAQQHLYETYSGKFFAICLRYVKDRDLAEDVMIEGFMKIFEKLPQFEAKGSFEGWMKRIFVTQSLLTLRNNRNLAMEVNMDNVLEVSESTYELQHLEVDDLMELVRDLPVGYRTVFNLYAIEGYSHAEIAELLGITESTSKSQLNRARNVLKDKITKQQLKERRING</sequence>
<evidence type="ECO:0000256" key="1">
    <source>
        <dbReference type="ARBA" id="ARBA00010641"/>
    </source>
</evidence>
<dbReference type="Gene3D" id="1.10.1740.10">
    <property type="match status" value="1"/>
</dbReference>
<dbReference type="InterPro" id="IPR013325">
    <property type="entry name" value="RNA_pol_sigma_r2"/>
</dbReference>
<keyword evidence="8" id="KW-1185">Reference proteome</keyword>
<feature type="domain" description="RNA polymerase sigma factor 70 region 4 type 2" evidence="6">
    <location>
        <begin position="122"/>
        <end position="170"/>
    </location>
</feature>
<feature type="domain" description="RNA polymerase sigma-70 region 2" evidence="5">
    <location>
        <begin position="28"/>
        <end position="93"/>
    </location>
</feature>
<dbReference type="InterPro" id="IPR007627">
    <property type="entry name" value="RNA_pol_sigma70_r2"/>
</dbReference>
<reference evidence="7 8" key="1">
    <citation type="submission" date="2022-01" db="EMBL/GenBank/DDBJ databases">
        <title>Mariniradius saccharolyticus sp. nov., isolated from sediment of a river.</title>
        <authorList>
            <person name="Liu H."/>
        </authorList>
    </citation>
    <scope>NUCLEOTIDE SEQUENCE [LARGE SCALE GENOMIC DNA]</scope>
    <source>
        <strain evidence="7 8">RY-2</strain>
    </source>
</reference>
<dbReference type="PANTHER" id="PTHR43133">
    <property type="entry name" value="RNA POLYMERASE ECF-TYPE SIGMA FACTO"/>
    <property type="match status" value="1"/>
</dbReference>
<evidence type="ECO:0000313" key="8">
    <source>
        <dbReference type="Proteomes" id="UP001201449"/>
    </source>
</evidence>
<proteinExistence type="inferred from homology"/>
<dbReference type="InterPro" id="IPR013324">
    <property type="entry name" value="RNA_pol_sigma_r3/r4-like"/>
</dbReference>
<dbReference type="Pfam" id="PF08281">
    <property type="entry name" value="Sigma70_r4_2"/>
    <property type="match status" value="1"/>
</dbReference>
<gene>
    <name evidence="7" type="ORF">L0U89_10370</name>
</gene>
<dbReference type="PANTHER" id="PTHR43133:SF46">
    <property type="entry name" value="RNA POLYMERASE SIGMA-70 FACTOR ECF SUBFAMILY"/>
    <property type="match status" value="1"/>
</dbReference>
<comment type="caution">
    <text evidence="7">The sequence shown here is derived from an EMBL/GenBank/DDBJ whole genome shotgun (WGS) entry which is preliminary data.</text>
</comment>
<evidence type="ECO:0000313" key="7">
    <source>
        <dbReference type="EMBL" id="MCF1751474.1"/>
    </source>
</evidence>
<dbReference type="Gene3D" id="1.10.10.10">
    <property type="entry name" value="Winged helix-like DNA-binding domain superfamily/Winged helix DNA-binding domain"/>
    <property type="match status" value="1"/>
</dbReference>
<protein>
    <submittedName>
        <fullName evidence="7">Sigma-70 family RNA polymerase sigma factor</fullName>
    </submittedName>
</protein>